<gene>
    <name evidence="2" type="ORF">K444DRAFT_611538</name>
</gene>
<dbReference type="InterPro" id="IPR052895">
    <property type="entry name" value="HetReg/Transcr_Mod"/>
</dbReference>
<dbReference type="STRING" id="1095630.A0A2J6TE44"/>
<dbReference type="InParanoid" id="A0A2J6TE44"/>
<dbReference type="Proteomes" id="UP000235371">
    <property type="component" value="Unassembled WGS sequence"/>
</dbReference>
<dbReference type="OrthoDB" id="2157530at2759"/>
<keyword evidence="3" id="KW-1185">Reference proteome</keyword>
<accession>A0A2J6TE44</accession>
<dbReference type="RefSeq" id="XP_024738194.1">
    <property type="nucleotide sequence ID" value="XM_024879965.1"/>
</dbReference>
<organism evidence="2 3">
    <name type="scientific">Hyaloscypha bicolor E</name>
    <dbReference type="NCBI Taxonomy" id="1095630"/>
    <lineage>
        <taxon>Eukaryota</taxon>
        <taxon>Fungi</taxon>
        <taxon>Dikarya</taxon>
        <taxon>Ascomycota</taxon>
        <taxon>Pezizomycotina</taxon>
        <taxon>Leotiomycetes</taxon>
        <taxon>Helotiales</taxon>
        <taxon>Hyaloscyphaceae</taxon>
        <taxon>Hyaloscypha</taxon>
        <taxon>Hyaloscypha bicolor</taxon>
    </lineage>
</organism>
<sequence>MMDSVEKYQYHGLNGSDAIRLIKLHPSTDLEAQVRCELLHTSLTECEDDVINTYTAISYVWGDPNDTRTVLVDEKTLEITATLDTALRHIRSRDGVARLWADAICINQADIAERTQQVRHMGPIYACAAHTIIFFPSSTPEAELFLDALRISNGNVRKGFSKSVIAMGTCNELWTLASHEFLGQVWFTRVWVLQELLFSRSPWIQCGSARCRWDDFYKHVQSAPEPFIAKSSHLDLVVRKDDIGHPLDDILSSQLDPREQASKEQIPSKAFQILLWMSRLRTKFYSQLNYMYGDWLLLELLQSRRALGATDPRDIVFAHVLIARSVDVVGKYRDLIQADYSKDCSQVYEEVARYLFENQSDFSIFSLAEDVELGKRRPGMASWAPDWTVPLPGPPWTTIPEYLGTAGLYFVQDAYNINHVRRKWSVPRQATHGWLGSTFVCVGAKASPVNTMSAEISLPFRGFNIAQFFKDRQIDDKTYEELWSKVDQELGPGILPPLCCAFDTRLSNPLDSLKNATLSSQRHAAFRTNIAKSLEIYTARFLPSTGSDLYTGQGYRSAKTDPIIALLVYDTLDPEPTSVLQGRRLTSLLDGRPALVPASTRAGDIVVCLAGSTIPYVLRPRSVQEIIPQSAVQGAFAPDEIPPDKHQLDCRRCQYFKACLNITLMFCFC</sequence>
<proteinExistence type="predicted"/>
<protein>
    <submittedName>
        <fullName evidence="2">HET-domain-containing protein</fullName>
    </submittedName>
</protein>
<dbReference type="GeneID" id="36588042"/>
<evidence type="ECO:0000313" key="3">
    <source>
        <dbReference type="Proteomes" id="UP000235371"/>
    </source>
</evidence>
<reference evidence="2 3" key="1">
    <citation type="submission" date="2016-04" db="EMBL/GenBank/DDBJ databases">
        <title>A degradative enzymes factory behind the ericoid mycorrhizal symbiosis.</title>
        <authorList>
            <consortium name="DOE Joint Genome Institute"/>
            <person name="Martino E."/>
            <person name="Morin E."/>
            <person name="Grelet G."/>
            <person name="Kuo A."/>
            <person name="Kohler A."/>
            <person name="Daghino S."/>
            <person name="Barry K."/>
            <person name="Choi C."/>
            <person name="Cichocki N."/>
            <person name="Clum A."/>
            <person name="Copeland A."/>
            <person name="Hainaut M."/>
            <person name="Haridas S."/>
            <person name="Labutti K."/>
            <person name="Lindquist E."/>
            <person name="Lipzen A."/>
            <person name="Khouja H.-R."/>
            <person name="Murat C."/>
            <person name="Ohm R."/>
            <person name="Olson A."/>
            <person name="Spatafora J."/>
            <person name="Veneault-Fourrey C."/>
            <person name="Henrissat B."/>
            <person name="Grigoriev I."/>
            <person name="Martin F."/>
            <person name="Perotto S."/>
        </authorList>
    </citation>
    <scope>NUCLEOTIDE SEQUENCE [LARGE SCALE GENOMIC DNA]</scope>
    <source>
        <strain evidence="2 3">E</strain>
    </source>
</reference>
<dbReference type="PANTHER" id="PTHR24148">
    <property type="entry name" value="ANKYRIN REPEAT DOMAIN-CONTAINING PROTEIN 39 HOMOLOG-RELATED"/>
    <property type="match status" value="1"/>
</dbReference>
<feature type="domain" description="Heterokaryon incompatibility" evidence="1">
    <location>
        <begin position="54"/>
        <end position="195"/>
    </location>
</feature>
<dbReference type="PANTHER" id="PTHR24148:SF73">
    <property type="entry name" value="HET DOMAIN PROTEIN (AFU_ORTHOLOGUE AFUA_8G01020)"/>
    <property type="match status" value="1"/>
</dbReference>
<dbReference type="InterPro" id="IPR010730">
    <property type="entry name" value="HET"/>
</dbReference>
<evidence type="ECO:0000259" key="1">
    <source>
        <dbReference type="Pfam" id="PF06985"/>
    </source>
</evidence>
<dbReference type="AlphaFoldDB" id="A0A2J6TE44"/>
<dbReference type="Pfam" id="PF06985">
    <property type="entry name" value="HET"/>
    <property type="match status" value="1"/>
</dbReference>
<dbReference type="EMBL" id="KZ613786">
    <property type="protein sequence ID" value="PMD61290.1"/>
    <property type="molecule type" value="Genomic_DNA"/>
</dbReference>
<evidence type="ECO:0000313" key="2">
    <source>
        <dbReference type="EMBL" id="PMD61290.1"/>
    </source>
</evidence>
<name>A0A2J6TE44_9HELO</name>